<evidence type="ECO:0000256" key="11">
    <source>
        <dbReference type="ARBA" id="ARBA00038218"/>
    </source>
</evidence>
<evidence type="ECO:0000256" key="3">
    <source>
        <dbReference type="ARBA" id="ARBA00022448"/>
    </source>
</evidence>
<dbReference type="RefSeq" id="WP_165641350.1">
    <property type="nucleotide sequence ID" value="NZ_JAAITT010000005.1"/>
</dbReference>
<reference evidence="15" key="3">
    <citation type="submission" date="2022-01" db="EMBL/GenBank/DDBJ databases">
        <title>Collection of gut derived symbiotic bacterial strains cultured from healthy donors.</title>
        <authorList>
            <person name="Lin H."/>
            <person name="Kohout C."/>
            <person name="Waligurski E."/>
            <person name="Pamer E.G."/>
        </authorList>
    </citation>
    <scope>NUCLEOTIDE SEQUENCE</scope>
    <source>
        <strain evidence="15">DFI.6.55</strain>
    </source>
</reference>
<evidence type="ECO:0000256" key="6">
    <source>
        <dbReference type="ARBA" id="ARBA00022683"/>
    </source>
</evidence>
<feature type="transmembrane region" description="Helical" evidence="14">
    <location>
        <begin position="419"/>
        <end position="435"/>
    </location>
</feature>
<feature type="transmembrane region" description="Helical" evidence="14">
    <location>
        <begin position="372"/>
        <end position="399"/>
    </location>
</feature>
<evidence type="ECO:0000256" key="9">
    <source>
        <dbReference type="ARBA" id="ARBA00023136"/>
    </source>
</evidence>
<dbReference type="InterPro" id="IPR004703">
    <property type="entry name" value="PTS_sugar-sp_permease"/>
</dbReference>
<protein>
    <recommendedName>
        <fullName evidence="12">Ascorbate-specific PTS system EIIC component</fullName>
    </recommendedName>
    <alternativeName>
        <fullName evidence="13">Ascorbate-specific permease IIC component UlaA</fullName>
    </alternativeName>
</protein>
<name>A0AAW5BTI4_9FIRM</name>
<feature type="transmembrane region" description="Helical" evidence="14">
    <location>
        <begin position="346"/>
        <end position="365"/>
    </location>
</feature>
<dbReference type="InterPro" id="IPR051562">
    <property type="entry name" value="Ascorbate-PTS_EIIC"/>
</dbReference>
<evidence type="ECO:0000313" key="17">
    <source>
        <dbReference type="Proteomes" id="UP000669239"/>
    </source>
</evidence>
<reference evidence="16 17" key="1">
    <citation type="journal article" date="2020" name="Cell Host Microbe">
        <title>Functional and Genomic Variation between Human-Derived Isolates of Lachnospiraceae Reveals Inter- and Intra-Species Diversity.</title>
        <authorList>
            <person name="Sorbara M.T."/>
            <person name="Littmann E.R."/>
            <person name="Fontana E."/>
            <person name="Moody T.U."/>
            <person name="Kohout C.E."/>
            <person name="Gjonbalaj M."/>
            <person name="Eaton V."/>
            <person name="Seok R."/>
            <person name="Leiner I.M."/>
            <person name="Pamer E.G."/>
        </authorList>
    </citation>
    <scope>NUCLEOTIDE SEQUENCE [LARGE SCALE GENOMIC DNA]</scope>
    <source>
        <strain evidence="16 17">MSK.1.17</strain>
    </source>
</reference>
<keyword evidence="7 14" id="KW-0812">Transmembrane</keyword>
<comment type="similarity">
    <text evidence="11">Belongs to the UlaA family.</text>
</comment>
<evidence type="ECO:0000256" key="8">
    <source>
        <dbReference type="ARBA" id="ARBA00022989"/>
    </source>
</evidence>
<dbReference type="Proteomes" id="UP000669239">
    <property type="component" value="Unassembled WGS sequence"/>
</dbReference>
<gene>
    <name evidence="16" type="ORF">G5B36_05130</name>
    <name evidence="15" type="ORF">L0N08_14265</name>
</gene>
<comment type="subcellular location">
    <subcellularLocation>
        <location evidence="1">Cell membrane</location>
        <topology evidence="1">Multi-pass membrane protein</topology>
    </subcellularLocation>
</comment>
<dbReference type="PANTHER" id="PTHR33843:SF4">
    <property type="entry name" value="ASCORBATE-SPECIFIC PTS SYSTEM EIIC COMPONENT"/>
    <property type="match status" value="1"/>
</dbReference>
<evidence type="ECO:0000256" key="1">
    <source>
        <dbReference type="ARBA" id="ARBA00004651"/>
    </source>
</evidence>
<feature type="transmembrane region" description="Helical" evidence="14">
    <location>
        <begin position="258"/>
        <end position="277"/>
    </location>
</feature>
<keyword evidence="4" id="KW-1003">Cell membrane</keyword>
<dbReference type="EMBL" id="JAAITT010000005">
    <property type="protein sequence ID" value="NSJ48082.1"/>
    <property type="molecule type" value="Genomic_DNA"/>
</dbReference>
<evidence type="ECO:0000256" key="2">
    <source>
        <dbReference type="ARBA" id="ARBA00011738"/>
    </source>
</evidence>
<dbReference type="GO" id="GO:0009401">
    <property type="term" value="P:phosphoenolpyruvate-dependent sugar phosphotransferase system"/>
    <property type="evidence" value="ECO:0007669"/>
    <property type="project" value="UniProtKB-KW"/>
</dbReference>
<accession>A0AAW5BTI4</accession>
<evidence type="ECO:0000256" key="4">
    <source>
        <dbReference type="ARBA" id="ARBA00022475"/>
    </source>
</evidence>
<feature type="transmembrane region" description="Helical" evidence="14">
    <location>
        <begin position="41"/>
        <end position="62"/>
    </location>
</feature>
<evidence type="ECO:0000256" key="13">
    <source>
        <dbReference type="ARBA" id="ARBA00042859"/>
    </source>
</evidence>
<evidence type="ECO:0000256" key="12">
    <source>
        <dbReference type="ARBA" id="ARBA00039702"/>
    </source>
</evidence>
<organism evidence="15 18">
    <name type="scientific">Enterocloster aldenensis</name>
    <dbReference type="NCBI Taxonomy" id="358742"/>
    <lineage>
        <taxon>Bacteria</taxon>
        <taxon>Bacillati</taxon>
        <taxon>Bacillota</taxon>
        <taxon>Clostridia</taxon>
        <taxon>Lachnospirales</taxon>
        <taxon>Lachnospiraceae</taxon>
        <taxon>Enterocloster</taxon>
    </lineage>
</organism>
<comment type="subunit">
    <text evidence="2">Homodimer.</text>
</comment>
<sequence>MGILTFIIDNILINAAMVLGIVALLGLILQKKSAGACFSGTFKTMMGFMILSAGSGVIVGALEPFGTWFAAGLGIQGSVASIEAVLAVAMQNDMIGRDIALAYAGIFVVNLVIARLTRWKYVFLNGEAPIYMAMASILFGVGLCGFSHMSAVLIGAVLGGICCILFPALAQPVVRKITGSDDIALGHFCTLGYLLSAGVSKLTGDVAKSTEDIKFPAKLSFLQDTYLAVGSVMVPLYVIMAVLAGPEVVAEAAGDKNYIVFAIIQGIMFCAGLFVLLTGVRLLIAELVPAFAGIAEKVVPGARPALDCPVLFTFAPNAIVYGFVFTTIGTVVGMFLWPVFGLPMVIPGIMSNFFAGGTAGIFANATGGRRGTIIACIVHGLFISLLPALVAPYLGQIFIEGLPSLAAYTMTDVDCVSMSLFYSWVLKFLAGLFGIG</sequence>
<evidence type="ECO:0000256" key="10">
    <source>
        <dbReference type="ARBA" id="ARBA00037387"/>
    </source>
</evidence>
<feature type="transmembrane region" description="Helical" evidence="14">
    <location>
        <begin position="225"/>
        <end position="246"/>
    </location>
</feature>
<comment type="function">
    <text evidence="10">The phosphoenolpyruvate-dependent sugar phosphotransferase system (sugar PTS), a major carbohydrate active transport system, catalyzes the phosphorylation of incoming sugar substrates concomitantly with their translocation across the cell membrane. The enzyme II UlaABC PTS system is involved in ascorbate transport.</text>
</comment>
<dbReference type="Proteomes" id="UP001299608">
    <property type="component" value="Unassembled WGS sequence"/>
</dbReference>
<evidence type="ECO:0000256" key="7">
    <source>
        <dbReference type="ARBA" id="ARBA00022692"/>
    </source>
</evidence>
<evidence type="ECO:0000256" key="14">
    <source>
        <dbReference type="SAM" id="Phobius"/>
    </source>
</evidence>
<proteinExistence type="inferred from homology"/>
<keyword evidence="3" id="KW-0813">Transport</keyword>
<keyword evidence="8 14" id="KW-1133">Transmembrane helix</keyword>
<dbReference type="Pfam" id="PF03611">
    <property type="entry name" value="EIIC-GAT"/>
    <property type="match status" value="1"/>
</dbReference>
<dbReference type="AlphaFoldDB" id="A0AAW5BTI4"/>
<feature type="transmembrane region" description="Helical" evidence="14">
    <location>
        <begin position="68"/>
        <end position="88"/>
    </location>
</feature>
<feature type="transmembrane region" description="Helical" evidence="14">
    <location>
        <begin position="151"/>
        <end position="171"/>
    </location>
</feature>
<comment type="caution">
    <text evidence="15">The sequence shown here is derived from an EMBL/GenBank/DDBJ whole genome shotgun (WGS) entry which is preliminary data.</text>
</comment>
<dbReference type="EMBL" id="JAKNGE010000016">
    <property type="protein sequence ID" value="MCG4746583.1"/>
    <property type="molecule type" value="Genomic_DNA"/>
</dbReference>
<feature type="transmembrane region" description="Helical" evidence="14">
    <location>
        <begin position="100"/>
        <end position="116"/>
    </location>
</feature>
<feature type="transmembrane region" description="Helical" evidence="14">
    <location>
        <begin position="128"/>
        <end position="146"/>
    </location>
</feature>
<keyword evidence="9 14" id="KW-0472">Membrane</keyword>
<feature type="transmembrane region" description="Helical" evidence="14">
    <location>
        <begin position="6"/>
        <end position="29"/>
    </location>
</feature>
<evidence type="ECO:0000313" key="15">
    <source>
        <dbReference type="EMBL" id="MCG4746583.1"/>
    </source>
</evidence>
<keyword evidence="17" id="KW-1185">Reference proteome</keyword>
<keyword evidence="5" id="KW-0762">Sugar transport</keyword>
<dbReference type="GO" id="GO:0005886">
    <property type="term" value="C:plasma membrane"/>
    <property type="evidence" value="ECO:0007669"/>
    <property type="project" value="UniProtKB-SubCell"/>
</dbReference>
<dbReference type="PANTHER" id="PTHR33843">
    <property type="entry name" value="ASCORBATE-SPECIFIC PTS SYSTEM EIIC COMPONENT"/>
    <property type="match status" value="1"/>
</dbReference>
<keyword evidence="6" id="KW-0598">Phosphotransferase system</keyword>
<evidence type="ECO:0000313" key="18">
    <source>
        <dbReference type="Proteomes" id="UP001299608"/>
    </source>
</evidence>
<evidence type="ECO:0000256" key="5">
    <source>
        <dbReference type="ARBA" id="ARBA00022597"/>
    </source>
</evidence>
<reference evidence="16" key="2">
    <citation type="submission" date="2020-02" db="EMBL/GenBank/DDBJ databases">
        <authorList>
            <person name="Littmann E."/>
            <person name="Sorbara M."/>
        </authorList>
    </citation>
    <scope>NUCLEOTIDE SEQUENCE</scope>
    <source>
        <strain evidence="16">MSK.1.17</strain>
    </source>
</reference>
<evidence type="ECO:0000313" key="16">
    <source>
        <dbReference type="EMBL" id="NSJ48082.1"/>
    </source>
</evidence>
<feature type="transmembrane region" description="Helical" evidence="14">
    <location>
        <begin position="319"/>
        <end position="340"/>
    </location>
</feature>